<accession>A0A822ZUN8</accession>
<protein>
    <submittedName>
        <fullName evidence="1">Uncharacterized protein</fullName>
    </submittedName>
</protein>
<name>A0A822ZUN8_NELNU</name>
<reference evidence="1 2" key="1">
    <citation type="journal article" date="2020" name="Mol. Biol. Evol.">
        <title>Distinct Expression and Methylation Patterns for Genes with Different Fates following a Single Whole-Genome Duplication in Flowering Plants.</title>
        <authorList>
            <person name="Shi T."/>
            <person name="Rahmani R.S."/>
            <person name="Gugger P.F."/>
            <person name="Wang M."/>
            <person name="Li H."/>
            <person name="Zhang Y."/>
            <person name="Li Z."/>
            <person name="Wang Q."/>
            <person name="Van de Peer Y."/>
            <person name="Marchal K."/>
            <person name="Chen J."/>
        </authorList>
    </citation>
    <scope>NUCLEOTIDE SEQUENCE [LARGE SCALE GENOMIC DNA]</scope>
    <source>
        <tissue evidence="1">Leaf</tissue>
    </source>
</reference>
<comment type="caution">
    <text evidence="1">The sequence shown here is derived from an EMBL/GenBank/DDBJ whole genome shotgun (WGS) entry which is preliminary data.</text>
</comment>
<dbReference type="EMBL" id="DUZY01000008">
    <property type="protein sequence ID" value="DAD46576.1"/>
    <property type="molecule type" value="Genomic_DNA"/>
</dbReference>
<evidence type="ECO:0000313" key="2">
    <source>
        <dbReference type="Proteomes" id="UP000607653"/>
    </source>
</evidence>
<sequence>MDDRCLAGLRIQLQVLRKLDRLIPATLKSQRDRNAQVLEDAGIKPNSDFYSLESNPECSVLGLSSSAMSTHPVTIRSIKITCAQRFSLHRVPSFTYHQFSFDRPVSSTFVESASVARVYFPSQQYVRNGETNP</sequence>
<dbReference type="Proteomes" id="UP000607653">
    <property type="component" value="Unassembled WGS sequence"/>
</dbReference>
<proteinExistence type="predicted"/>
<organism evidence="1 2">
    <name type="scientific">Nelumbo nucifera</name>
    <name type="common">Sacred lotus</name>
    <dbReference type="NCBI Taxonomy" id="4432"/>
    <lineage>
        <taxon>Eukaryota</taxon>
        <taxon>Viridiplantae</taxon>
        <taxon>Streptophyta</taxon>
        <taxon>Embryophyta</taxon>
        <taxon>Tracheophyta</taxon>
        <taxon>Spermatophyta</taxon>
        <taxon>Magnoliopsida</taxon>
        <taxon>Proteales</taxon>
        <taxon>Nelumbonaceae</taxon>
        <taxon>Nelumbo</taxon>
    </lineage>
</organism>
<keyword evidence="2" id="KW-1185">Reference proteome</keyword>
<evidence type="ECO:0000313" key="1">
    <source>
        <dbReference type="EMBL" id="DAD46576.1"/>
    </source>
</evidence>
<gene>
    <name evidence="1" type="ORF">HUJ06_016513</name>
</gene>
<dbReference type="AlphaFoldDB" id="A0A822ZUN8"/>